<keyword evidence="2 4" id="KW-0808">Transferase</keyword>
<protein>
    <submittedName>
        <fullName evidence="4">Predicted O-methyltransferase YrrM</fullName>
    </submittedName>
</protein>
<dbReference type="Proteomes" id="UP000219412">
    <property type="component" value="Unassembled WGS sequence"/>
</dbReference>
<dbReference type="PANTHER" id="PTHR10509">
    <property type="entry name" value="O-METHYLTRANSFERASE-RELATED"/>
    <property type="match status" value="1"/>
</dbReference>
<organism evidence="4 5">
    <name type="scientific">Salinicoccus kekensis</name>
    <dbReference type="NCBI Taxonomy" id="714307"/>
    <lineage>
        <taxon>Bacteria</taxon>
        <taxon>Bacillati</taxon>
        <taxon>Bacillota</taxon>
        <taxon>Bacilli</taxon>
        <taxon>Bacillales</taxon>
        <taxon>Staphylococcaceae</taxon>
        <taxon>Salinicoccus</taxon>
    </lineage>
</organism>
<dbReference type="GO" id="GO:0032259">
    <property type="term" value="P:methylation"/>
    <property type="evidence" value="ECO:0007669"/>
    <property type="project" value="UniProtKB-KW"/>
</dbReference>
<dbReference type="AlphaFoldDB" id="A0A285U980"/>
<dbReference type="PANTHER" id="PTHR10509:SF14">
    <property type="entry name" value="CAFFEOYL-COA O-METHYLTRANSFERASE 3-RELATED"/>
    <property type="match status" value="1"/>
</dbReference>
<evidence type="ECO:0000313" key="4">
    <source>
        <dbReference type="EMBL" id="SOC38475.1"/>
    </source>
</evidence>
<sequence>MNIAQYVKSLNVVEEHYPDVYSYAVDNSVPIIDSDALAALKHLIRIKGAKTYMEIGTAIGYSGLHLLSVYDDSHLITMEKDRGAYETAVENFSRYDVASRVDAHLGDAKTMDLNIEEESVDLLFIDASKGNNQLFFDKFSPFVKEDGLIVVDNILLRGLVTEDDIVGRNKRKLKEKVDAFNQHMSQSDYPTSFLPIGDGLLVISKSQV</sequence>
<proteinExistence type="predicted"/>
<evidence type="ECO:0000256" key="1">
    <source>
        <dbReference type="ARBA" id="ARBA00022603"/>
    </source>
</evidence>
<accession>A0A285U980</accession>
<dbReference type="GO" id="GO:0008171">
    <property type="term" value="F:O-methyltransferase activity"/>
    <property type="evidence" value="ECO:0007669"/>
    <property type="project" value="InterPro"/>
</dbReference>
<dbReference type="PROSITE" id="PS51682">
    <property type="entry name" value="SAM_OMT_I"/>
    <property type="match status" value="1"/>
</dbReference>
<dbReference type="Gene3D" id="3.40.50.150">
    <property type="entry name" value="Vaccinia Virus protein VP39"/>
    <property type="match status" value="1"/>
</dbReference>
<dbReference type="InterPro" id="IPR050362">
    <property type="entry name" value="Cation-dep_OMT"/>
</dbReference>
<dbReference type="EMBL" id="OBQF01000001">
    <property type="protein sequence ID" value="SOC38475.1"/>
    <property type="molecule type" value="Genomic_DNA"/>
</dbReference>
<gene>
    <name evidence="4" type="ORF">SAMN05878391_0425</name>
</gene>
<dbReference type="InterPro" id="IPR029063">
    <property type="entry name" value="SAM-dependent_MTases_sf"/>
</dbReference>
<reference evidence="5" key="1">
    <citation type="submission" date="2017-08" db="EMBL/GenBank/DDBJ databases">
        <authorList>
            <person name="Varghese N."/>
            <person name="Submissions S."/>
        </authorList>
    </citation>
    <scope>NUCLEOTIDE SEQUENCE [LARGE SCALE GENOMIC DNA]</scope>
    <source>
        <strain evidence="5">DSM 23173</strain>
    </source>
</reference>
<name>A0A285U980_9STAP</name>
<dbReference type="SUPFAM" id="SSF53335">
    <property type="entry name" value="S-adenosyl-L-methionine-dependent methyltransferases"/>
    <property type="match status" value="1"/>
</dbReference>
<dbReference type="InterPro" id="IPR002935">
    <property type="entry name" value="SAM_O-MeTrfase"/>
</dbReference>
<keyword evidence="5" id="KW-1185">Reference proteome</keyword>
<evidence type="ECO:0000256" key="2">
    <source>
        <dbReference type="ARBA" id="ARBA00022679"/>
    </source>
</evidence>
<dbReference type="Pfam" id="PF01596">
    <property type="entry name" value="Methyltransf_3"/>
    <property type="match status" value="1"/>
</dbReference>
<evidence type="ECO:0000313" key="5">
    <source>
        <dbReference type="Proteomes" id="UP000219412"/>
    </source>
</evidence>
<keyword evidence="3" id="KW-0949">S-adenosyl-L-methionine</keyword>
<dbReference type="RefSeq" id="WP_097038647.1">
    <property type="nucleotide sequence ID" value="NZ_OBQF01000001.1"/>
</dbReference>
<keyword evidence="1 4" id="KW-0489">Methyltransferase</keyword>
<evidence type="ECO:0000256" key="3">
    <source>
        <dbReference type="ARBA" id="ARBA00022691"/>
    </source>
</evidence>
<dbReference type="GO" id="GO:0008757">
    <property type="term" value="F:S-adenosylmethionine-dependent methyltransferase activity"/>
    <property type="evidence" value="ECO:0007669"/>
    <property type="project" value="TreeGrafter"/>
</dbReference>
<dbReference type="OrthoDB" id="9799672at2"/>